<dbReference type="GO" id="GO:0000155">
    <property type="term" value="F:phosphorelay sensor kinase activity"/>
    <property type="evidence" value="ECO:0007669"/>
    <property type="project" value="InterPro"/>
</dbReference>
<dbReference type="OrthoDB" id="9773956at2"/>
<dbReference type="CDD" id="cd00075">
    <property type="entry name" value="HATPase"/>
    <property type="match status" value="1"/>
</dbReference>
<dbReference type="Gene3D" id="3.30.565.10">
    <property type="entry name" value="Histidine kinase-like ATPase, C-terminal domain"/>
    <property type="match status" value="1"/>
</dbReference>
<dbReference type="InterPro" id="IPR005467">
    <property type="entry name" value="His_kinase_dom"/>
</dbReference>
<dbReference type="Pfam" id="PF00512">
    <property type="entry name" value="HisKA"/>
    <property type="match status" value="1"/>
</dbReference>
<keyword evidence="4" id="KW-0808">Transferase</keyword>
<dbReference type="PRINTS" id="PR00344">
    <property type="entry name" value="BCTRLSENSOR"/>
</dbReference>
<dbReference type="STRING" id="2741.SAMN04489866_104108"/>
<dbReference type="SMART" id="SM00388">
    <property type="entry name" value="HisKA"/>
    <property type="match status" value="1"/>
</dbReference>
<dbReference type="SUPFAM" id="SSF55874">
    <property type="entry name" value="ATPase domain of HSP90 chaperone/DNA topoisomerase II/histidine kinase"/>
    <property type="match status" value="1"/>
</dbReference>
<evidence type="ECO:0000256" key="1">
    <source>
        <dbReference type="ARBA" id="ARBA00000085"/>
    </source>
</evidence>
<evidence type="ECO:0000256" key="2">
    <source>
        <dbReference type="ARBA" id="ARBA00012438"/>
    </source>
</evidence>
<reference evidence="8 9" key="1">
    <citation type="submission" date="2016-10" db="EMBL/GenBank/DDBJ databases">
        <authorList>
            <person name="de Groot N.N."/>
        </authorList>
    </citation>
    <scope>NUCLEOTIDE SEQUENCE [LARGE SCALE GENOMIC DNA]</scope>
    <source>
        <strain evidence="8 9">DSM 20475</strain>
    </source>
</reference>
<evidence type="ECO:0000259" key="7">
    <source>
        <dbReference type="PROSITE" id="PS50109"/>
    </source>
</evidence>
<evidence type="ECO:0000256" key="4">
    <source>
        <dbReference type="ARBA" id="ARBA00022679"/>
    </source>
</evidence>
<dbReference type="PANTHER" id="PTHR43711:SF1">
    <property type="entry name" value="HISTIDINE KINASE 1"/>
    <property type="match status" value="1"/>
</dbReference>
<sequence>MMFNHRTTEKRLTALLDALREGKPYTVEYDESLASALECRLLDIWRAQELQNARLTEEKNRSAALIADIAHQCKTPLANLQLYSELLSESNLSPDAHAHVEALLSQTEKLTFLLEALLKGARLEAGILQTRPERAPLAPLLKGVIKLMQPAAHAKSMTIQVNASEGYAVYDLKWTSEALQNVLDNAIKYSPAGSCIQISVVPLTFYTRIDVIDQGPGVSEKDSAKIFKRFYRSPAVHQLPGVGLGLYLTREILKSQKGYISVKSTQGACFSLYLPATEESV</sequence>
<dbReference type="PROSITE" id="PS50109">
    <property type="entry name" value="HIS_KIN"/>
    <property type="match status" value="1"/>
</dbReference>
<dbReference type="CDD" id="cd00082">
    <property type="entry name" value="HisKA"/>
    <property type="match status" value="1"/>
</dbReference>
<evidence type="ECO:0000256" key="6">
    <source>
        <dbReference type="ARBA" id="ARBA00023012"/>
    </source>
</evidence>
<accession>A0A1G6VQC5</accession>
<evidence type="ECO:0000313" key="8">
    <source>
        <dbReference type="EMBL" id="SDD55734.1"/>
    </source>
</evidence>
<gene>
    <name evidence="8" type="ORF">SAMN04489866_104108</name>
</gene>
<dbReference type="EC" id="2.7.13.3" evidence="2"/>
<organism evidence="8 9">
    <name type="scientific">Peptococcus niger</name>
    <dbReference type="NCBI Taxonomy" id="2741"/>
    <lineage>
        <taxon>Bacteria</taxon>
        <taxon>Bacillati</taxon>
        <taxon>Bacillota</taxon>
        <taxon>Clostridia</taxon>
        <taxon>Eubacteriales</taxon>
        <taxon>Peptococcaceae</taxon>
        <taxon>Peptococcus</taxon>
    </lineage>
</organism>
<dbReference type="Pfam" id="PF02518">
    <property type="entry name" value="HATPase_c"/>
    <property type="match status" value="1"/>
</dbReference>
<dbReference type="InterPro" id="IPR050736">
    <property type="entry name" value="Sensor_HK_Regulatory"/>
</dbReference>
<dbReference type="SUPFAM" id="SSF47384">
    <property type="entry name" value="Homodimeric domain of signal transducing histidine kinase"/>
    <property type="match status" value="1"/>
</dbReference>
<dbReference type="PANTHER" id="PTHR43711">
    <property type="entry name" value="TWO-COMPONENT HISTIDINE KINASE"/>
    <property type="match status" value="1"/>
</dbReference>
<keyword evidence="6" id="KW-0902">Two-component regulatory system</keyword>
<dbReference type="Gene3D" id="1.10.287.130">
    <property type="match status" value="1"/>
</dbReference>
<evidence type="ECO:0000256" key="3">
    <source>
        <dbReference type="ARBA" id="ARBA00022553"/>
    </source>
</evidence>
<dbReference type="SMART" id="SM00387">
    <property type="entry name" value="HATPase_c"/>
    <property type="match status" value="1"/>
</dbReference>
<dbReference type="InterPro" id="IPR004358">
    <property type="entry name" value="Sig_transdc_His_kin-like_C"/>
</dbReference>
<dbReference type="InterPro" id="IPR036890">
    <property type="entry name" value="HATPase_C_sf"/>
</dbReference>
<feature type="domain" description="Histidine kinase" evidence="7">
    <location>
        <begin position="68"/>
        <end position="278"/>
    </location>
</feature>
<dbReference type="InterPro" id="IPR003594">
    <property type="entry name" value="HATPase_dom"/>
</dbReference>
<protein>
    <recommendedName>
        <fullName evidence="2">histidine kinase</fullName>
        <ecNumber evidence="2">2.7.13.3</ecNumber>
    </recommendedName>
</protein>
<dbReference type="AlphaFoldDB" id="A0A1G6VQC5"/>
<dbReference type="Proteomes" id="UP000198995">
    <property type="component" value="Unassembled WGS sequence"/>
</dbReference>
<dbReference type="EMBL" id="FNAF01000004">
    <property type="protein sequence ID" value="SDD55734.1"/>
    <property type="molecule type" value="Genomic_DNA"/>
</dbReference>
<proteinExistence type="predicted"/>
<comment type="catalytic activity">
    <reaction evidence="1">
        <text>ATP + protein L-histidine = ADP + protein N-phospho-L-histidine.</text>
        <dbReference type="EC" id="2.7.13.3"/>
    </reaction>
</comment>
<dbReference type="InterPro" id="IPR003661">
    <property type="entry name" value="HisK_dim/P_dom"/>
</dbReference>
<dbReference type="InterPro" id="IPR036097">
    <property type="entry name" value="HisK_dim/P_sf"/>
</dbReference>
<evidence type="ECO:0000313" key="9">
    <source>
        <dbReference type="Proteomes" id="UP000198995"/>
    </source>
</evidence>
<evidence type="ECO:0000256" key="5">
    <source>
        <dbReference type="ARBA" id="ARBA00022777"/>
    </source>
</evidence>
<keyword evidence="9" id="KW-1185">Reference proteome</keyword>
<name>A0A1G6VQC5_PEPNI</name>
<dbReference type="RefSeq" id="WP_091791569.1">
    <property type="nucleotide sequence ID" value="NZ_FNAF01000004.1"/>
</dbReference>
<keyword evidence="5 8" id="KW-0418">Kinase</keyword>
<keyword evidence="3" id="KW-0597">Phosphoprotein</keyword>